<dbReference type="Proteomes" id="UP001460072">
    <property type="component" value="Unassembled WGS sequence"/>
</dbReference>
<gene>
    <name evidence="1" type="ORF">WFZ85_09735</name>
</gene>
<evidence type="ECO:0000313" key="2">
    <source>
        <dbReference type="Proteomes" id="UP001460072"/>
    </source>
</evidence>
<name>A0ABU9N8L4_9FLAO</name>
<organism evidence="1 2">
    <name type="scientific">Flavobacterium aureirubrum</name>
    <dbReference type="NCBI Taxonomy" id="3133147"/>
    <lineage>
        <taxon>Bacteria</taxon>
        <taxon>Pseudomonadati</taxon>
        <taxon>Bacteroidota</taxon>
        <taxon>Flavobacteriia</taxon>
        <taxon>Flavobacteriales</taxon>
        <taxon>Flavobacteriaceae</taxon>
        <taxon>Flavobacterium</taxon>
    </lineage>
</organism>
<dbReference type="EMBL" id="JBCGDO010000012">
    <property type="protein sequence ID" value="MEM0542900.1"/>
    <property type="molecule type" value="Genomic_DNA"/>
</dbReference>
<protein>
    <recommendedName>
        <fullName evidence="3">Response regulatory domain-containing protein</fullName>
    </recommendedName>
</protein>
<accession>A0ABU9N8L4</accession>
<comment type="caution">
    <text evidence="1">The sequence shown here is derived from an EMBL/GenBank/DDBJ whole genome shotgun (WGS) entry which is preliminary data.</text>
</comment>
<keyword evidence="2" id="KW-1185">Reference proteome</keyword>
<evidence type="ECO:0000313" key="1">
    <source>
        <dbReference type="EMBL" id="MEM0542900.1"/>
    </source>
</evidence>
<dbReference type="RefSeq" id="WP_342696105.1">
    <property type="nucleotide sequence ID" value="NZ_JBCGDO010000012.1"/>
</dbReference>
<reference evidence="1 2" key="1">
    <citation type="submission" date="2024-03" db="EMBL/GenBank/DDBJ databases">
        <title>Two novel species of the genus Flavobacterium exhibiting potentially degradation of complex polysaccharides.</title>
        <authorList>
            <person name="Lian X."/>
        </authorList>
    </citation>
    <scope>NUCLEOTIDE SEQUENCE [LARGE SCALE GENOMIC DNA]</scope>
    <source>
        <strain evidence="2">j3</strain>
    </source>
</reference>
<sequence>MKKILICDKNKALANYVKSRLKHLFTIEKYSRDKVEMMAESYLACILIVL</sequence>
<proteinExistence type="predicted"/>
<evidence type="ECO:0008006" key="3">
    <source>
        <dbReference type="Google" id="ProtNLM"/>
    </source>
</evidence>